<keyword evidence="3" id="KW-0378">Hydrolase</keyword>
<dbReference type="Proteomes" id="UP000753256">
    <property type="component" value="Unassembled WGS sequence"/>
</dbReference>
<dbReference type="GO" id="GO:0004518">
    <property type="term" value="F:nuclease activity"/>
    <property type="evidence" value="ECO:0007669"/>
    <property type="project" value="UniProtKB-KW"/>
</dbReference>
<reference evidence="6" key="2">
    <citation type="submission" date="2021-09" db="EMBL/GenBank/DDBJ databases">
        <authorList>
            <person name="Gilroy R."/>
        </authorList>
    </citation>
    <scope>NUCLEOTIDE SEQUENCE</scope>
    <source>
        <strain evidence="6">ChiHjej13B12-9602</strain>
    </source>
</reference>
<keyword evidence="4" id="KW-0460">Magnesium</keyword>
<evidence type="ECO:0000256" key="2">
    <source>
        <dbReference type="ARBA" id="ARBA00022723"/>
    </source>
</evidence>
<feature type="domain" description="PIN" evidence="5">
    <location>
        <begin position="8"/>
        <end position="121"/>
    </location>
</feature>
<dbReference type="GO" id="GO:0016787">
    <property type="term" value="F:hydrolase activity"/>
    <property type="evidence" value="ECO:0007669"/>
    <property type="project" value="UniProtKB-KW"/>
</dbReference>
<evidence type="ECO:0000256" key="4">
    <source>
        <dbReference type="ARBA" id="ARBA00022842"/>
    </source>
</evidence>
<evidence type="ECO:0000313" key="7">
    <source>
        <dbReference type="Proteomes" id="UP000753256"/>
    </source>
</evidence>
<dbReference type="Pfam" id="PF13470">
    <property type="entry name" value="PIN_3"/>
    <property type="match status" value="1"/>
</dbReference>
<organism evidence="6 7">
    <name type="scientific">Enorma phocaeensis</name>
    <dbReference type="NCBI Taxonomy" id="1871019"/>
    <lineage>
        <taxon>Bacteria</taxon>
        <taxon>Bacillati</taxon>
        <taxon>Actinomycetota</taxon>
        <taxon>Coriobacteriia</taxon>
        <taxon>Coriobacteriales</taxon>
        <taxon>Coriobacteriaceae</taxon>
        <taxon>Enorma</taxon>
    </lineage>
</organism>
<comment type="caution">
    <text evidence="6">The sequence shown here is derived from an EMBL/GenBank/DDBJ whole genome shotgun (WGS) entry which is preliminary data.</text>
</comment>
<reference evidence="6" key="1">
    <citation type="journal article" date="2021" name="PeerJ">
        <title>Extensive microbial diversity within the chicken gut microbiome revealed by metagenomics and culture.</title>
        <authorList>
            <person name="Gilroy R."/>
            <person name="Ravi A."/>
            <person name="Getino M."/>
            <person name="Pursley I."/>
            <person name="Horton D.L."/>
            <person name="Alikhan N.F."/>
            <person name="Baker D."/>
            <person name="Gharbi K."/>
            <person name="Hall N."/>
            <person name="Watson M."/>
            <person name="Adriaenssens E.M."/>
            <person name="Foster-Nyarko E."/>
            <person name="Jarju S."/>
            <person name="Secka A."/>
            <person name="Antonio M."/>
            <person name="Oren A."/>
            <person name="Chaudhuri R.R."/>
            <person name="La Ragione R."/>
            <person name="Hildebrand F."/>
            <person name="Pallen M.J."/>
        </authorList>
    </citation>
    <scope>NUCLEOTIDE SEQUENCE</scope>
    <source>
        <strain evidence="6">ChiHjej13B12-9602</strain>
    </source>
</reference>
<proteinExistence type="predicted"/>
<accession>A0A921IV86</accession>
<gene>
    <name evidence="6" type="ORF">K8V70_02180</name>
</gene>
<dbReference type="GO" id="GO:0046872">
    <property type="term" value="F:metal ion binding"/>
    <property type="evidence" value="ECO:0007669"/>
    <property type="project" value="UniProtKB-KW"/>
</dbReference>
<protein>
    <submittedName>
        <fullName evidence="6">PIN domain-containing protein</fullName>
    </submittedName>
</protein>
<dbReference type="CDD" id="cd09854">
    <property type="entry name" value="PIN_VapC-like"/>
    <property type="match status" value="1"/>
</dbReference>
<dbReference type="EMBL" id="DYUZ01000008">
    <property type="protein sequence ID" value="HJG36660.1"/>
    <property type="molecule type" value="Genomic_DNA"/>
</dbReference>
<evidence type="ECO:0000256" key="1">
    <source>
        <dbReference type="ARBA" id="ARBA00022722"/>
    </source>
</evidence>
<dbReference type="AlphaFoldDB" id="A0A921IV86"/>
<keyword evidence="2" id="KW-0479">Metal-binding</keyword>
<evidence type="ECO:0000313" key="6">
    <source>
        <dbReference type="EMBL" id="HJG36660.1"/>
    </source>
</evidence>
<sequence length="147" mass="16138">MRNFNARRLLFDTNVLLDALIEGRPESAEAWEVLKRCNGGGDMGLVTSGSLKDAYYVLGHGGREAAAREAVGLLMGLLVIAPIGAEECELSMRSGEPDFEDGLVRACAELNDVDFILTRDERAFRTSRVRALTCREYLELFGVGHSD</sequence>
<dbReference type="SUPFAM" id="SSF88723">
    <property type="entry name" value="PIN domain-like"/>
    <property type="match status" value="1"/>
</dbReference>
<keyword evidence="1" id="KW-0540">Nuclease</keyword>
<evidence type="ECO:0000256" key="3">
    <source>
        <dbReference type="ARBA" id="ARBA00022801"/>
    </source>
</evidence>
<evidence type="ECO:0000259" key="5">
    <source>
        <dbReference type="Pfam" id="PF13470"/>
    </source>
</evidence>
<dbReference type="RefSeq" id="WP_273188936.1">
    <property type="nucleotide sequence ID" value="NZ_DYUZ01000008.1"/>
</dbReference>
<name>A0A921IV86_9ACTN</name>
<dbReference type="InterPro" id="IPR029060">
    <property type="entry name" value="PIN-like_dom_sf"/>
</dbReference>
<dbReference type="InterPro" id="IPR002716">
    <property type="entry name" value="PIN_dom"/>
</dbReference>